<dbReference type="GO" id="GO:0061631">
    <property type="term" value="F:ubiquitin conjugating enzyme activity"/>
    <property type="evidence" value="ECO:0007669"/>
    <property type="project" value="UniProtKB-EC"/>
</dbReference>
<dbReference type="RefSeq" id="XP_037888407.1">
    <property type="nucleotide sequence ID" value="XM_038032479.1"/>
</dbReference>
<evidence type="ECO:0000256" key="7">
    <source>
        <dbReference type="RuleBase" id="RU362109"/>
    </source>
</evidence>
<dbReference type="SMART" id="SM00212">
    <property type="entry name" value="UBCc"/>
    <property type="match status" value="1"/>
</dbReference>
<dbReference type="PROSITE" id="PS50127">
    <property type="entry name" value="UBC_2"/>
    <property type="match status" value="1"/>
</dbReference>
<keyword evidence="2" id="KW-0808">Transferase</keyword>
<feature type="region of interest" description="Disordered" evidence="8">
    <location>
        <begin position="1"/>
        <end position="36"/>
    </location>
</feature>
<evidence type="ECO:0000313" key="10">
    <source>
        <dbReference type="Proteomes" id="UP000092443"/>
    </source>
</evidence>
<accession>A0A9C6DRD6</accession>
<dbReference type="FunFam" id="3.10.110.10:FF:000060">
    <property type="entry name" value="Ubiquitin conjugating enzyme (UbcB)"/>
    <property type="match status" value="1"/>
</dbReference>
<proteinExistence type="inferred from homology"/>
<protein>
    <recommendedName>
        <fullName evidence="1">E2 ubiquitin-conjugating enzyme</fullName>
        <ecNumber evidence="1">2.3.2.23</ecNumber>
    </recommendedName>
</protein>
<reference evidence="11" key="1">
    <citation type="submission" date="2025-08" db="UniProtKB">
        <authorList>
            <consortium name="RefSeq"/>
        </authorList>
    </citation>
    <scope>IDENTIFICATION</scope>
    <source>
        <tissue evidence="11">Whole body pupa</tissue>
    </source>
</reference>
<dbReference type="InterPro" id="IPR016135">
    <property type="entry name" value="UBQ-conjugating_enzyme/RWD"/>
</dbReference>
<keyword evidence="3 7" id="KW-0547">Nucleotide-binding</keyword>
<evidence type="ECO:0000256" key="6">
    <source>
        <dbReference type="PROSITE-ProRule" id="PRU10133"/>
    </source>
</evidence>
<dbReference type="GeneID" id="119636825"/>
<organism evidence="10 11">
    <name type="scientific">Glossina fuscipes</name>
    <dbReference type="NCBI Taxonomy" id="7396"/>
    <lineage>
        <taxon>Eukaryota</taxon>
        <taxon>Metazoa</taxon>
        <taxon>Ecdysozoa</taxon>
        <taxon>Arthropoda</taxon>
        <taxon>Hexapoda</taxon>
        <taxon>Insecta</taxon>
        <taxon>Pterygota</taxon>
        <taxon>Neoptera</taxon>
        <taxon>Endopterygota</taxon>
        <taxon>Diptera</taxon>
        <taxon>Brachycera</taxon>
        <taxon>Muscomorpha</taxon>
        <taxon>Hippoboscoidea</taxon>
        <taxon>Glossinidae</taxon>
        <taxon>Glossina</taxon>
    </lineage>
</organism>
<dbReference type="GO" id="GO:0005524">
    <property type="term" value="F:ATP binding"/>
    <property type="evidence" value="ECO:0007669"/>
    <property type="project" value="UniProtKB-UniRule"/>
</dbReference>
<keyword evidence="10" id="KW-1185">Reference proteome</keyword>
<evidence type="ECO:0000256" key="5">
    <source>
        <dbReference type="ARBA" id="ARBA00022840"/>
    </source>
</evidence>
<gene>
    <name evidence="11" type="primary">LOC119636825</name>
</gene>
<feature type="domain" description="UBC core" evidence="9">
    <location>
        <begin position="74"/>
        <end position="220"/>
    </location>
</feature>
<keyword evidence="4 7" id="KW-0833">Ubl conjugation pathway</keyword>
<sequence length="226" mass="25126">MSSMFRTNSTDDSNNSNVVEVGDCRDPATEYNSADSIPVNNADIDFVESGAGYPSTSTASSSKSRKKTSGALSRSARRIQRELAEMANDRSSMYSAGLKDDNLYEWDCVILGPADTVYEGGTFFLDLRLSHNYPFVPPKVAFRTRIYHCNVNSHGAICVDILRHNWSPALTIAKVLISICSLLADCNPMDPLDYRIGKQYLKDRENHDKTARLWTKTFASCSNVTE</sequence>
<dbReference type="PROSITE" id="PS00183">
    <property type="entry name" value="UBC_1"/>
    <property type="match status" value="1"/>
</dbReference>
<feature type="compositionally biased region" description="Low complexity" evidence="8">
    <location>
        <begin position="53"/>
        <end position="62"/>
    </location>
</feature>
<dbReference type="SUPFAM" id="SSF54495">
    <property type="entry name" value="UBC-like"/>
    <property type="match status" value="1"/>
</dbReference>
<dbReference type="Proteomes" id="UP000092443">
    <property type="component" value="Unplaced"/>
</dbReference>
<dbReference type="Gene3D" id="3.10.110.10">
    <property type="entry name" value="Ubiquitin Conjugating Enzyme"/>
    <property type="match status" value="1"/>
</dbReference>
<dbReference type="Pfam" id="PF00179">
    <property type="entry name" value="UQ_con"/>
    <property type="match status" value="1"/>
</dbReference>
<dbReference type="PANTHER" id="PTHR24068">
    <property type="entry name" value="UBIQUITIN-CONJUGATING ENZYME E2"/>
    <property type="match status" value="1"/>
</dbReference>
<keyword evidence="5 7" id="KW-0067">ATP-binding</keyword>
<evidence type="ECO:0000259" key="9">
    <source>
        <dbReference type="PROSITE" id="PS50127"/>
    </source>
</evidence>
<name>A0A9C6DRD6_9MUSC</name>
<dbReference type="EC" id="2.3.2.23" evidence="1"/>
<dbReference type="InterPro" id="IPR000608">
    <property type="entry name" value="UBC"/>
</dbReference>
<evidence type="ECO:0000256" key="1">
    <source>
        <dbReference type="ARBA" id="ARBA00012486"/>
    </source>
</evidence>
<feature type="region of interest" description="Disordered" evidence="8">
    <location>
        <begin position="53"/>
        <end position="76"/>
    </location>
</feature>
<dbReference type="InterPro" id="IPR023313">
    <property type="entry name" value="UBQ-conjugating_AS"/>
</dbReference>
<feature type="compositionally biased region" description="Low complexity" evidence="8">
    <location>
        <begin position="7"/>
        <end position="17"/>
    </location>
</feature>
<feature type="active site" description="Glycyl thioester intermediate" evidence="6">
    <location>
        <position position="158"/>
    </location>
</feature>
<evidence type="ECO:0000313" key="11">
    <source>
        <dbReference type="RefSeq" id="XP_037888407.1"/>
    </source>
</evidence>
<evidence type="ECO:0000256" key="8">
    <source>
        <dbReference type="SAM" id="MobiDB-lite"/>
    </source>
</evidence>
<dbReference type="AlphaFoldDB" id="A0A9C6DRD6"/>
<dbReference type="KEGG" id="gfs:119636825"/>
<comment type="similarity">
    <text evidence="7">Belongs to the ubiquitin-conjugating enzyme family.</text>
</comment>
<evidence type="ECO:0000256" key="2">
    <source>
        <dbReference type="ARBA" id="ARBA00022679"/>
    </source>
</evidence>
<evidence type="ECO:0000256" key="4">
    <source>
        <dbReference type="ARBA" id="ARBA00022786"/>
    </source>
</evidence>
<evidence type="ECO:0000256" key="3">
    <source>
        <dbReference type="ARBA" id="ARBA00022741"/>
    </source>
</evidence>